<dbReference type="GO" id="GO:0005829">
    <property type="term" value="C:cytosol"/>
    <property type="evidence" value="ECO:0007669"/>
    <property type="project" value="TreeGrafter"/>
</dbReference>
<dbReference type="PANTHER" id="PTHR10584">
    <property type="entry name" value="SUGAR KINASE"/>
    <property type="match status" value="1"/>
</dbReference>
<dbReference type="InterPro" id="IPR002139">
    <property type="entry name" value="Ribo/fructo_kinase"/>
</dbReference>
<sequence>MPLDVICVGTATVDTIAVVDRMPAADDRVVAEPFVTACGGPAATAAVALARLGARVGFCGVVGDDDAGRLVRAGFEHEGVDTTWLRTVPGVATTTSLVIAARSGSTRAIVTTAQHAPSPDDVPAGAATWLHADQTGYRSALAAVRSGTRGAGSRLSLDAGNPIPGLDLAGVDLYVPTTAALAREFGTDDVDEGLCAAAKAGAGAVVATAGSTGSHVLDGDDVTVVAPFRVDVASTIGAGDVFHGALLAGLVGGGTLAEAARLANAVAALSCRALDGRSAIPSRAEADALLLAQHRHDTGDTHDE</sequence>
<dbReference type="AlphaFoldDB" id="A0A7W9GWI5"/>
<dbReference type="PANTHER" id="PTHR10584:SF157">
    <property type="entry name" value="SULFOFRUCTOSE KINASE"/>
    <property type="match status" value="1"/>
</dbReference>
<dbReference type="EMBL" id="JACHMM010000001">
    <property type="protein sequence ID" value="MBB5790971.1"/>
    <property type="molecule type" value="Genomic_DNA"/>
</dbReference>
<evidence type="ECO:0000313" key="7">
    <source>
        <dbReference type="Proteomes" id="UP000542813"/>
    </source>
</evidence>
<dbReference type="EC" id="2.7.1.184" evidence="6"/>
<protein>
    <submittedName>
        <fullName evidence="6">Sulfofructose kinase</fullName>
        <ecNumber evidence="6">2.7.1.184</ecNumber>
    </submittedName>
</protein>
<dbReference type="GO" id="GO:0061594">
    <property type="term" value="F:6-deoxy-6-sulfofructose kinase activity"/>
    <property type="evidence" value="ECO:0007669"/>
    <property type="project" value="UniProtKB-EC"/>
</dbReference>
<dbReference type="RefSeq" id="WP_184827394.1">
    <property type="nucleotide sequence ID" value="NZ_JACHMM010000001.1"/>
</dbReference>
<dbReference type="PROSITE" id="PS00584">
    <property type="entry name" value="PFKB_KINASES_2"/>
    <property type="match status" value="1"/>
</dbReference>
<evidence type="ECO:0000259" key="5">
    <source>
        <dbReference type="Pfam" id="PF00294"/>
    </source>
</evidence>
<keyword evidence="7" id="KW-1185">Reference proteome</keyword>
<dbReference type="PRINTS" id="PR00990">
    <property type="entry name" value="RIBOKINASE"/>
</dbReference>
<accession>A0A7W9GWI5</accession>
<dbReference type="InterPro" id="IPR029056">
    <property type="entry name" value="Ribokinase-like"/>
</dbReference>
<reference evidence="6 7" key="1">
    <citation type="submission" date="2020-08" db="EMBL/GenBank/DDBJ databases">
        <title>Sequencing the genomes of 1000 actinobacteria strains.</title>
        <authorList>
            <person name="Klenk H.-P."/>
        </authorList>
    </citation>
    <scope>NUCLEOTIDE SEQUENCE [LARGE SCALE GENOMIC DNA]</scope>
    <source>
        <strain evidence="6 7">DSM 102122</strain>
    </source>
</reference>
<evidence type="ECO:0000256" key="3">
    <source>
        <dbReference type="ARBA" id="ARBA00022777"/>
    </source>
</evidence>
<keyword evidence="3 4" id="KW-0418">Kinase</keyword>
<dbReference type="SUPFAM" id="SSF53613">
    <property type="entry name" value="Ribokinase-like"/>
    <property type="match status" value="1"/>
</dbReference>
<proteinExistence type="inferred from homology"/>
<dbReference type="InterPro" id="IPR002173">
    <property type="entry name" value="Carboh/pur_kinase_PfkB_CS"/>
</dbReference>
<keyword evidence="2 4" id="KW-0808">Transferase</keyword>
<evidence type="ECO:0000256" key="1">
    <source>
        <dbReference type="ARBA" id="ARBA00010688"/>
    </source>
</evidence>
<gene>
    <name evidence="6" type="ORF">HD601_005546</name>
</gene>
<evidence type="ECO:0000313" key="6">
    <source>
        <dbReference type="EMBL" id="MBB5790971.1"/>
    </source>
</evidence>
<evidence type="ECO:0000256" key="2">
    <source>
        <dbReference type="ARBA" id="ARBA00022679"/>
    </source>
</evidence>
<evidence type="ECO:0000256" key="4">
    <source>
        <dbReference type="RuleBase" id="RU003704"/>
    </source>
</evidence>
<dbReference type="GO" id="GO:0016301">
    <property type="term" value="F:kinase activity"/>
    <property type="evidence" value="ECO:0007669"/>
    <property type="project" value="UniProtKB-KW"/>
</dbReference>
<dbReference type="Pfam" id="PF00294">
    <property type="entry name" value="PfkB"/>
    <property type="match status" value="2"/>
</dbReference>
<dbReference type="InterPro" id="IPR011611">
    <property type="entry name" value="PfkB_dom"/>
</dbReference>
<dbReference type="Proteomes" id="UP000542813">
    <property type="component" value="Unassembled WGS sequence"/>
</dbReference>
<dbReference type="GO" id="GO:0006796">
    <property type="term" value="P:phosphate-containing compound metabolic process"/>
    <property type="evidence" value="ECO:0007669"/>
    <property type="project" value="UniProtKB-ARBA"/>
</dbReference>
<organism evidence="6 7">
    <name type="scientific">Jiangella mangrovi</name>
    <dbReference type="NCBI Taxonomy" id="1524084"/>
    <lineage>
        <taxon>Bacteria</taxon>
        <taxon>Bacillati</taxon>
        <taxon>Actinomycetota</taxon>
        <taxon>Actinomycetes</taxon>
        <taxon>Jiangellales</taxon>
        <taxon>Jiangellaceae</taxon>
        <taxon>Jiangella</taxon>
    </lineage>
</organism>
<name>A0A7W9GWI5_9ACTN</name>
<dbReference type="Gene3D" id="3.40.1190.20">
    <property type="match status" value="1"/>
</dbReference>
<comment type="similarity">
    <text evidence="1 4">Belongs to the carbohydrate kinase PfkB family.</text>
</comment>
<comment type="caution">
    <text evidence="6">The sequence shown here is derived from an EMBL/GenBank/DDBJ whole genome shotgun (WGS) entry which is preliminary data.</text>
</comment>
<feature type="domain" description="Carbohydrate kinase PfkB" evidence="5">
    <location>
        <begin position="168"/>
        <end position="281"/>
    </location>
</feature>
<feature type="domain" description="Carbohydrate kinase PfkB" evidence="5">
    <location>
        <begin position="4"/>
        <end position="113"/>
    </location>
</feature>